<dbReference type="GO" id="GO:0004190">
    <property type="term" value="F:aspartic-type endopeptidase activity"/>
    <property type="evidence" value="ECO:0007669"/>
    <property type="project" value="InterPro"/>
</dbReference>
<dbReference type="InterPro" id="IPR033121">
    <property type="entry name" value="PEPTIDASE_A1"/>
</dbReference>
<comment type="similarity">
    <text evidence="1">Belongs to the peptidase A1 family.</text>
</comment>
<dbReference type="Pfam" id="PF00026">
    <property type="entry name" value="Asp"/>
    <property type="match status" value="1"/>
</dbReference>
<dbReference type="EMBL" id="BLXT01001350">
    <property type="protein sequence ID" value="GFN84942.1"/>
    <property type="molecule type" value="Genomic_DNA"/>
</dbReference>
<dbReference type="Gene3D" id="2.60.40.1960">
    <property type="match status" value="1"/>
</dbReference>
<dbReference type="InterPro" id="IPR034164">
    <property type="entry name" value="Pepsin-like_dom"/>
</dbReference>
<name>A0AAV3YRG0_9GAST</name>
<dbReference type="AlphaFoldDB" id="A0AAV3YRG0"/>
<proteinExistence type="inferred from homology"/>
<reference evidence="3 4" key="1">
    <citation type="journal article" date="2021" name="Elife">
        <title>Chloroplast acquisition without the gene transfer in kleptoplastic sea slugs, Plakobranchus ocellatus.</title>
        <authorList>
            <person name="Maeda T."/>
            <person name="Takahashi S."/>
            <person name="Yoshida T."/>
            <person name="Shimamura S."/>
            <person name="Takaki Y."/>
            <person name="Nagai Y."/>
            <person name="Toyoda A."/>
            <person name="Suzuki Y."/>
            <person name="Arimoto A."/>
            <person name="Ishii H."/>
            <person name="Satoh N."/>
            <person name="Nishiyama T."/>
            <person name="Hasebe M."/>
            <person name="Maruyama T."/>
            <person name="Minagawa J."/>
            <person name="Obokata J."/>
            <person name="Shigenobu S."/>
        </authorList>
    </citation>
    <scope>NUCLEOTIDE SEQUENCE [LARGE SCALE GENOMIC DNA]</scope>
</reference>
<dbReference type="GO" id="GO:0006508">
    <property type="term" value="P:proteolysis"/>
    <property type="evidence" value="ECO:0007669"/>
    <property type="project" value="InterPro"/>
</dbReference>
<dbReference type="Proteomes" id="UP000735302">
    <property type="component" value="Unassembled WGS sequence"/>
</dbReference>
<protein>
    <submittedName>
        <fullName evidence="3">Cathepsin d</fullName>
    </submittedName>
</protein>
<organism evidence="3 4">
    <name type="scientific">Plakobranchus ocellatus</name>
    <dbReference type="NCBI Taxonomy" id="259542"/>
    <lineage>
        <taxon>Eukaryota</taxon>
        <taxon>Metazoa</taxon>
        <taxon>Spiralia</taxon>
        <taxon>Lophotrochozoa</taxon>
        <taxon>Mollusca</taxon>
        <taxon>Gastropoda</taxon>
        <taxon>Heterobranchia</taxon>
        <taxon>Euthyneura</taxon>
        <taxon>Panpulmonata</taxon>
        <taxon>Sacoglossa</taxon>
        <taxon>Placobranchoidea</taxon>
        <taxon>Plakobranchidae</taxon>
        <taxon>Plakobranchus</taxon>
    </lineage>
</organism>
<keyword evidence="4" id="KW-1185">Reference proteome</keyword>
<dbReference type="Gene3D" id="2.40.70.10">
    <property type="entry name" value="Acid Proteases"/>
    <property type="match status" value="2"/>
</dbReference>
<evidence type="ECO:0000259" key="2">
    <source>
        <dbReference type="PROSITE" id="PS51767"/>
    </source>
</evidence>
<feature type="domain" description="Peptidase A1" evidence="2">
    <location>
        <begin position="1"/>
        <end position="271"/>
    </location>
</feature>
<comment type="caution">
    <text evidence="3">The sequence shown here is derived from an EMBL/GenBank/DDBJ whole genome shotgun (WGS) entry which is preliminary data.</text>
</comment>
<evidence type="ECO:0000313" key="4">
    <source>
        <dbReference type="Proteomes" id="UP000735302"/>
    </source>
</evidence>
<dbReference type="CDD" id="cd05471">
    <property type="entry name" value="pepsin_like"/>
    <property type="match status" value="1"/>
</dbReference>
<dbReference type="InterPro" id="IPR001461">
    <property type="entry name" value="Aspartic_peptidase_A1"/>
</dbReference>
<evidence type="ECO:0000313" key="3">
    <source>
        <dbReference type="EMBL" id="GFN84942.1"/>
    </source>
</evidence>
<dbReference type="PROSITE" id="PS51767">
    <property type="entry name" value="PEPTIDASE_A1"/>
    <property type="match status" value="1"/>
</dbReference>
<gene>
    <name evidence="3" type="ORF">PoB_001144800</name>
</gene>
<dbReference type="SUPFAM" id="SSF50630">
    <property type="entry name" value="Acid proteases"/>
    <property type="match status" value="1"/>
</dbReference>
<sequence>MAKNMQNFRGKFNKTLFIVTDQYKRYNHILSSTQATNYKRFDVLYDSGQVTGYFSEDRLTIEGLTIKNQSFGEALFEPDLFKDTTNDGVLGLGFSNIDVEEEPSVFDNMVSQGLLEAPVFSIYLNRYGFRGPDSVLTLGGTNPYYCEEEFRFVDLTVPHRWQFKIDRIDPISARNGVLSLEGKPMCPLFALYAQSTEECCFTYQNFTVILELATPGAVEMLRLIGFSCCMEASKGVYTRLDQFRQDIGSFRPTPNDEMGIVDMVEEKESNF</sequence>
<accession>A0AAV3YRG0</accession>
<dbReference type="InterPro" id="IPR021109">
    <property type="entry name" value="Peptidase_aspartic_dom_sf"/>
</dbReference>
<dbReference type="PANTHER" id="PTHR47966:SF51">
    <property type="entry name" value="BETA-SITE APP-CLEAVING ENZYME, ISOFORM A-RELATED"/>
    <property type="match status" value="1"/>
</dbReference>
<dbReference type="PANTHER" id="PTHR47966">
    <property type="entry name" value="BETA-SITE APP-CLEAVING ENZYME, ISOFORM A-RELATED"/>
    <property type="match status" value="1"/>
</dbReference>
<evidence type="ECO:0000256" key="1">
    <source>
        <dbReference type="ARBA" id="ARBA00007447"/>
    </source>
</evidence>